<dbReference type="Proteomes" id="UP000054144">
    <property type="component" value="Unassembled WGS sequence"/>
</dbReference>
<feature type="compositionally biased region" description="Basic and acidic residues" evidence="1">
    <location>
        <begin position="186"/>
        <end position="205"/>
    </location>
</feature>
<feature type="compositionally biased region" description="Polar residues" evidence="1">
    <location>
        <begin position="162"/>
        <end position="185"/>
    </location>
</feature>
<proteinExistence type="predicted"/>
<evidence type="ECO:0000313" key="3">
    <source>
        <dbReference type="Proteomes" id="UP000054144"/>
    </source>
</evidence>
<name>A0A0D7AAK7_9AGAR</name>
<organism evidence="2 3">
    <name type="scientific">Fistulina hepatica ATCC 64428</name>
    <dbReference type="NCBI Taxonomy" id="1128425"/>
    <lineage>
        <taxon>Eukaryota</taxon>
        <taxon>Fungi</taxon>
        <taxon>Dikarya</taxon>
        <taxon>Basidiomycota</taxon>
        <taxon>Agaricomycotina</taxon>
        <taxon>Agaricomycetes</taxon>
        <taxon>Agaricomycetidae</taxon>
        <taxon>Agaricales</taxon>
        <taxon>Fistulinaceae</taxon>
        <taxon>Fistulina</taxon>
    </lineage>
</organism>
<feature type="region of interest" description="Disordered" evidence="1">
    <location>
        <begin position="162"/>
        <end position="220"/>
    </location>
</feature>
<feature type="compositionally biased region" description="Low complexity" evidence="1">
    <location>
        <begin position="26"/>
        <end position="42"/>
    </location>
</feature>
<gene>
    <name evidence="2" type="ORF">FISHEDRAFT_59301</name>
</gene>
<evidence type="ECO:0000256" key="1">
    <source>
        <dbReference type="SAM" id="MobiDB-lite"/>
    </source>
</evidence>
<dbReference type="EMBL" id="KN881914">
    <property type="protein sequence ID" value="KIY47848.1"/>
    <property type="molecule type" value="Genomic_DNA"/>
</dbReference>
<sequence length="220" mass="23782">MSDVSAPAQPPPVDTSNVDKAPDPTPATTSGTTSGTSDGATDPVHNGPEQSLSESEFAAKYLTPAPDLDYNGTLLGYRLACNSKTQNFNMEQLSRSMHHLANPERYPQPGQPQRAFYGYSPLEIFSFASNPRYLKYYEHLMGESGLPEHLLTAISAYELGNTTKQPTPAKTNTQSIAAPSDSSITDNDHAPNADADHPSDDDRIRARLRPHGNTPSPQLS</sequence>
<evidence type="ECO:0000313" key="2">
    <source>
        <dbReference type="EMBL" id="KIY47848.1"/>
    </source>
</evidence>
<dbReference type="AlphaFoldDB" id="A0A0D7AAK7"/>
<protein>
    <submittedName>
        <fullName evidence="2">Uncharacterized protein</fullName>
    </submittedName>
</protein>
<feature type="region of interest" description="Disordered" evidence="1">
    <location>
        <begin position="1"/>
        <end position="57"/>
    </location>
</feature>
<keyword evidence="3" id="KW-1185">Reference proteome</keyword>
<accession>A0A0D7AAK7</accession>
<reference evidence="2 3" key="1">
    <citation type="journal article" date="2015" name="Fungal Genet. Biol.">
        <title>Evolution of novel wood decay mechanisms in Agaricales revealed by the genome sequences of Fistulina hepatica and Cylindrobasidium torrendii.</title>
        <authorList>
            <person name="Floudas D."/>
            <person name="Held B.W."/>
            <person name="Riley R."/>
            <person name="Nagy L.G."/>
            <person name="Koehler G."/>
            <person name="Ransdell A.S."/>
            <person name="Younus H."/>
            <person name="Chow J."/>
            <person name="Chiniquy J."/>
            <person name="Lipzen A."/>
            <person name="Tritt A."/>
            <person name="Sun H."/>
            <person name="Haridas S."/>
            <person name="LaButti K."/>
            <person name="Ohm R.A."/>
            <person name="Kues U."/>
            <person name="Blanchette R.A."/>
            <person name="Grigoriev I.V."/>
            <person name="Minto R.E."/>
            <person name="Hibbett D.S."/>
        </authorList>
    </citation>
    <scope>NUCLEOTIDE SEQUENCE [LARGE SCALE GENOMIC DNA]</scope>
    <source>
        <strain evidence="2 3">ATCC 64428</strain>
    </source>
</reference>